<organism evidence="2 3">
    <name type="scientific">Collichthys lucidus</name>
    <name type="common">Big head croaker</name>
    <name type="synonym">Sciaena lucida</name>
    <dbReference type="NCBI Taxonomy" id="240159"/>
    <lineage>
        <taxon>Eukaryota</taxon>
        <taxon>Metazoa</taxon>
        <taxon>Chordata</taxon>
        <taxon>Craniata</taxon>
        <taxon>Vertebrata</taxon>
        <taxon>Euteleostomi</taxon>
        <taxon>Actinopterygii</taxon>
        <taxon>Neopterygii</taxon>
        <taxon>Teleostei</taxon>
        <taxon>Neoteleostei</taxon>
        <taxon>Acanthomorphata</taxon>
        <taxon>Eupercaria</taxon>
        <taxon>Sciaenidae</taxon>
        <taxon>Collichthys</taxon>
    </lineage>
</organism>
<name>A0A4U5TWY2_COLLU</name>
<dbReference type="AlphaFoldDB" id="A0A4U5TWY2"/>
<dbReference type="Proteomes" id="UP000298787">
    <property type="component" value="Chromosome 1"/>
</dbReference>
<sequence>MWGLQSDGEMAVGAQASLRRVTTAGAPLRATASLDGKDRNWLAVRRALWRLPRERGAHGTLYGGPGLTTGGNKPPLLTHTPLTSPWLPVFVAGSSN</sequence>
<protein>
    <submittedName>
        <fullName evidence="2">Uncharacterized protein</fullName>
    </submittedName>
</protein>
<dbReference type="EMBL" id="CM014078">
    <property type="protein sequence ID" value="TKS66043.1"/>
    <property type="molecule type" value="Genomic_DNA"/>
</dbReference>
<feature type="region of interest" description="Disordered" evidence="1">
    <location>
        <begin position="59"/>
        <end position="79"/>
    </location>
</feature>
<gene>
    <name evidence="2" type="ORF">D9C73_000099</name>
</gene>
<keyword evidence="3" id="KW-1185">Reference proteome</keyword>
<evidence type="ECO:0000313" key="2">
    <source>
        <dbReference type="EMBL" id="TKS66043.1"/>
    </source>
</evidence>
<evidence type="ECO:0000313" key="3">
    <source>
        <dbReference type="Proteomes" id="UP000298787"/>
    </source>
</evidence>
<evidence type="ECO:0000256" key="1">
    <source>
        <dbReference type="SAM" id="MobiDB-lite"/>
    </source>
</evidence>
<accession>A0A4U5TWY2</accession>
<reference evidence="2 3" key="1">
    <citation type="submission" date="2019-01" db="EMBL/GenBank/DDBJ databases">
        <title>Genome Assembly of Collichthys lucidus.</title>
        <authorList>
            <person name="Cai M."/>
            <person name="Xiao S."/>
        </authorList>
    </citation>
    <scope>NUCLEOTIDE SEQUENCE [LARGE SCALE GENOMIC DNA]</scope>
    <source>
        <strain evidence="2">JT15FE1705JMU</strain>
        <tissue evidence="2">Muscle</tissue>
    </source>
</reference>
<feature type="compositionally biased region" description="Low complexity" evidence="1">
    <location>
        <begin position="70"/>
        <end position="79"/>
    </location>
</feature>
<proteinExistence type="predicted"/>